<protein>
    <submittedName>
        <fullName evidence="1">Uncharacterized protein</fullName>
    </submittedName>
</protein>
<dbReference type="Proteomes" id="UP000604391">
    <property type="component" value="Unassembled WGS sequence"/>
</dbReference>
<sequence length="166" mass="19661">MSEKLLQWVDSTETVPRKGDFILFMRGNSLHKGVVEMCGDDFIKLSKMWIWRKMKGRRLEEFIENPGKDMDKLWKGSRWEMYAGGEELPRGIEYIVVGLPEINYMEEYVGKKVLVYSFKGRNLVSFKGKYIRSELVKNSFIFKLKKQIIPVHFEELIHIRKTFMGL</sequence>
<dbReference type="EMBL" id="DVAD01000009">
    <property type="protein sequence ID" value="HIJ99507.1"/>
    <property type="molecule type" value="Genomic_DNA"/>
</dbReference>
<evidence type="ECO:0000313" key="2">
    <source>
        <dbReference type="Proteomes" id="UP000604391"/>
    </source>
</evidence>
<name>A0A832V0E9_9ARCH</name>
<keyword evidence="2" id="KW-1185">Reference proteome</keyword>
<proteinExistence type="predicted"/>
<dbReference type="AlphaFoldDB" id="A0A832V0E9"/>
<reference evidence="1 2" key="1">
    <citation type="journal article" name="Nat. Commun.">
        <title>Undinarchaeota illuminate DPANN phylogeny and the impact of gene transfer on archaeal evolution.</title>
        <authorList>
            <person name="Dombrowski N."/>
            <person name="Williams T.A."/>
            <person name="Sun J."/>
            <person name="Woodcroft B.J."/>
            <person name="Lee J.H."/>
            <person name="Minh B.Q."/>
            <person name="Rinke C."/>
            <person name="Spang A."/>
        </authorList>
    </citation>
    <scope>NUCLEOTIDE SEQUENCE [LARGE SCALE GENOMIC DNA]</scope>
    <source>
        <strain evidence="1">MAG_bin17</strain>
    </source>
</reference>
<gene>
    <name evidence="1" type="ORF">H1011_01625</name>
</gene>
<accession>A0A832V0E9</accession>
<organism evidence="1 2">
    <name type="scientific">Candidatus Undinarchaeum marinum</name>
    <dbReference type="NCBI Taxonomy" id="2756141"/>
    <lineage>
        <taxon>Archaea</taxon>
        <taxon>Candidatus Undinarchaeota</taxon>
        <taxon>Candidatus Undinarchaeia</taxon>
        <taxon>Candidatus Undinarchaeales</taxon>
        <taxon>Candidatus Undinarchaeaceae</taxon>
        <taxon>Candidatus Undinarchaeum</taxon>
    </lineage>
</organism>
<comment type="caution">
    <text evidence="1">The sequence shown here is derived from an EMBL/GenBank/DDBJ whole genome shotgun (WGS) entry which is preliminary data.</text>
</comment>
<evidence type="ECO:0000313" key="1">
    <source>
        <dbReference type="EMBL" id="HIJ99507.1"/>
    </source>
</evidence>